<proteinExistence type="predicted"/>
<dbReference type="AlphaFoldDB" id="A0A850QWD6"/>
<dbReference type="Proteomes" id="UP000533429">
    <property type="component" value="Unassembled WGS sequence"/>
</dbReference>
<dbReference type="Gene3D" id="3.40.50.2000">
    <property type="entry name" value="Glycogen Phosphorylase B"/>
    <property type="match status" value="4"/>
</dbReference>
<dbReference type="SUPFAM" id="SSF53756">
    <property type="entry name" value="UDP-Glycosyltransferase/glycogen phosphorylase"/>
    <property type="match status" value="3"/>
</dbReference>
<keyword evidence="1 3" id="KW-0808">Transferase</keyword>
<dbReference type="Pfam" id="PF00534">
    <property type="entry name" value="Glycos_transf_1"/>
    <property type="match status" value="3"/>
</dbReference>
<feature type="domain" description="Glycosyl transferase family 1" evidence="2">
    <location>
        <begin position="1050"/>
        <end position="1170"/>
    </location>
</feature>
<dbReference type="CDD" id="cd03809">
    <property type="entry name" value="GT4_MtfB-like"/>
    <property type="match status" value="2"/>
</dbReference>
<dbReference type="PANTHER" id="PTHR46401">
    <property type="entry name" value="GLYCOSYLTRANSFERASE WBBK-RELATED"/>
    <property type="match status" value="1"/>
</dbReference>
<dbReference type="CDD" id="cd03801">
    <property type="entry name" value="GT4_PimA-like"/>
    <property type="match status" value="1"/>
</dbReference>
<dbReference type="InterPro" id="IPR001296">
    <property type="entry name" value="Glyco_trans_1"/>
</dbReference>
<sequence>MKIVIDLQGNQSTGSRNRGIGRYSLAITKAILENRKDHDVIVVLSSLFLDTIELVRNELKGYIEDVNIHVWSGPENVSHINFHNDSRRENAELVRETYIASLQPDIVFITSLFEGFIDDAVTSVKRIDYGVPTAVVLYDLIPLINASPYLDNPSVKRWYEDKIEHLKKADLLLSISESSRQEALKYLMSSPDDVINISTAADSQFKKIKLLPNERSIVLNRYNIHKDFLMYTGGIDHRKNIEGLIRSYALLDKEVRAKHQLAIVCSINDDQRNNLRTIAKSVGLCDGDVLFTGYIPEDDLISLYNLCKAFIFPSWHEGFGLPALEAMHCGAPVIASNSSSLPEVLGCDAALFDPLDDTEMSRKIEKVLTDNEFRILLVENAKKQISNFSWNNSGKLAIEAFENLLRKKAGRNIDVSSKRKKLAYISPLPPQRSGIADYSAELLPSLSEYYEIDVIVDQSDISDEWINNNCNIQSVNWFKDNSELYDRVLYHFGNSYFHQHMFELLYKYPGTVVLHDFFLGHVIDSMGILSQESYYSHGYKTFLSESQDIVWDYPTNKRVIDHAHGVIVHSQYPKQLAIDWYGYSVTKNWSVIPLLRLPAEPVGLKQQCRKKLNIPEDAFLVCTFGLMGATKQNKELLDAWLASSLSKNAKSYLIFVGENSAGEYGGNIEKQISQSAYSSQVKITGWADSETFKDYLIAADIGVQLRTMSRGETSAAVLDCMNAGLATIVNANGSMNDLCDDSVLKIQDDFTQEELINALENLYVNPDKRNDIGKNAKSNINIQHSPKKCARQYFETIERFYSTIVDENTKLLPSIVRNEIDNSDLLLLADCISKNHPYNGEKVIFVDVSQLVNVDSKSGIQRVVKSILNELLLNPPAGYRVEPVYSTLEMSGYRYAHKFTSEFLSCNKNQEREDLIDFKKDDIFLGLDLSQHVVISKSEYFNMLRAFGVKTYFVIYDLLPLTESDCFPPEWRLSDLHSNWLKVVCQGNGALCISNAVKNELSQWIEKEEIKCKKSFDATYFHLGADISSSKPSSGFLDKHEVILAKLASKVSFLMVGTIEPRKGYSETLAAFEQLWSDGYDINLVIVGKEGWLVDDFVLALKEHSELDKRLFWLTGVSDEYLESIYDKSSCLLFSSKAEGFGLPLIEAAQHNLPIIARDIPIFREVAGQSAYYFRNEEGSAPIIGAIKDWLDMHQNDSYPKSTCLSWLTWKESTAQLLKCIGVIA</sequence>
<comment type="caution">
    <text evidence="3">The sequence shown here is derived from an EMBL/GenBank/DDBJ whole genome shotgun (WGS) entry which is preliminary data.</text>
</comment>
<evidence type="ECO:0000313" key="4">
    <source>
        <dbReference type="Proteomes" id="UP000533429"/>
    </source>
</evidence>
<evidence type="ECO:0000256" key="1">
    <source>
        <dbReference type="ARBA" id="ARBA00022679"/>
    </source>
</evidence>
<dbReference type="EMBL" id="JABXOR010001442">
    <property type="protein sequence ID" value="NVP02946.1"/>
    <property type="molecule type" value="Genomic_DNA"/>
</dbReference>
<accession>A0A850QWD6</accession>
<name>A0A850QWD6_PHODD</name>
<reference evidence="3 4" key="1">
    <citation type="submission" date="2020-06" db="EMBL/GenBank/DDBJ databases">
        <title>Photobacterium damselae subsp. damselae comparative genomics.</title>
        <authorList>
            <person name="Osorio C.R."/>
        </authorList>
    </citation>
    <scope>NUCLEOTIDE SEQUENCE [LARGE SCALE GENOMIC DNA]</scope>
    <source>
        <strain evidence="3 4">TW250/03</strain>
    </source>
</reference>
<protein>
    <submittedName>
        <fullName evidence="3">Glycosyltransferase</fullName>
    </submittedName>
</protein>
<evidence type="ECO:0000313" key="3">
    <source>
        <dbReference type="EMBL" id="NVP02946.1"/>
    </source>
</evidence>
<evidence type="ECO:0000259" key="2">
    <source>
        <dbReference type="Pfam" id="PF00534"/>
    </source>
</evidence>
<feature type="domain" description="Glycosyl transferase family 1" evidence="2">
    <location>
        <begin position="607"/>
        <end position="778"/>
    </location>
</feature>
<gene>
    <name evidence="3" type="ORF">HWA77_22305</name>
</gene>
<dbReference type="GO" id="GO:0009103">
    <property type="term" value="P:lipopolysaccharide biosynthetic process"/>
    <property type="evidence" value="ECO:0007669"/>
    <property type="project" value="TreeGrafter"/>
</dbReference>
<organism evidence="3 4">
    <name type="scientific">Photobacterium damselae subsp. damselae</name>
    <name type="common">Listonella damsela</name>
    <dbReference type="NCBI Taxonomy" id="85581"/>
    <lineage>
        <taxon>Bacteria</taxon>
        <taxon>Pseudomonadati</taxon>
        <taxon>Pseudomonadota</taxon>
        <taxon>Gammaproteobacteria</taxon>
        <taxon>Vibrionales</taxon>
        <taxon>Vibrionaceae</taxon>
        <taxon>Photobacterium</taxon>
    </lineage>
</organism>
<dbReference type="GO" id="GO:0016757">
    <property type="term" value="F:glycosyltransferase activity"/>
    <property type="evidence" value="ECO:0007669"/>
    <property type="project" value="InterPro"/>
</dbReference>
<dbReference type="PANTHER" id="PTHR46401:SF2">
    <property type="entry name" value="GLYCOSYLTRANSFERASE WBBK-RELATED"/>
    <property type="match status" value="1"/>
</dbReference>
<feature type="domain" description="Glycosyl transferase family 1" evidence="2">
    <location>
        <begin position="226"/>
        <end position="384"/>
    </location>
</feature>